<accession>D0LXA7</accession>
<dbReference type="RefSeq" id="WP_012828748.1">
    <property type="nucleotide sequence ID" value="NC_013440.1"/>
</dbReference>
<dbReference type="HOGENOM" id="CLU_747346_0_0_7"/>
<sequence length="377" mass="42211">MSRAKVSVVRVSPATILEDIDRLHELAGVEQALDSAASTILKDNISWHFPFPGANTTPWQLEGTIRALRKRGYDDLVCVQNKTVVTDAFKGEDLNGYVPIFDAYGVPVRYNFKPEEMSWSVYRPKAKMNVLDTIFPEGIYIPDAFHGTNVVHLPTVKCHIYTTTTGAMKNAFGGLLNTKRHYTHSWIHATLVDLLAIQKEIHSGLFAVMDGSTAGDGPGPRTMRPVVKNVMLASDDQVAIDAVAASMMGFDPMSIEYIRLAHEQGLGKGKRDEIEVVGDTALADERWGFSVGDNGASMVGDIMWFGPLKRLQKLFFHTPLVNLFVFGSEAYHDYYRWPLRDRKVFEAWCGETQWGQLFQRYRASGTLAEDQRDTRSA</sequence>
<dbReference type="STRING" id="502025.Hoch_3647"/>
<dbReference type="AlphaFoldDB" id="D0LXA7"/>
<dbReference type="Pfam" id="PF04015">
    <property type="entry name" value="DUF362"/>
    <property type="match status" value="1"/>
</dbReference>
<dbReference type="EMBL" id="CP001804">
    <property type="protein sequence ID" value="ACY16149.1"/>
    <property type="molecule type" value="Genomic_DNA"/>
</dbReference>
<keyword evidence="3" id="KW-1185">Reference proteome</keyword>
<dbReference type="KEGG" id="hoh:Hoch_3647"/>
<protein>
    <recommendedName>
        <fullName evidence="1">DUF362 domain-containing protein</fullName>
    </recommendedName>
</protein>
<gene>
    <name evidence="2" type="ordered locus">Hoch_3647</name>
</gene>
<name>D0LXA7_HALO1</name>
<evidence type="ECO:0000259" key="1">
    <source>
        <dbReference type="Pfam" id="PF04015"/>
    </source>
</evidence>
<dbReference type="Proteomes" id="UP000001880">
    <property type="component" value="Chromosome"/>
</dbReference>
<organism evidence="2 3">
    <name type="scientific">Haliangium ochraceum (strain DSM 14365 / JCM 11303 / SMP-2)</name>
    <dbReference type="NCBI Taxonomy" id="502025"/>
    <lineage>
        <taxon>Bacteria</taxon>
        <taxon>Pseudomonadati</taxon>
        <taxon>Myxococcota</taxon>
        <taxon>Polyangia</taxon>
        <taxon>Haliangiales</taxon>
        <taxon>Kofleriaceae</taxon>
        <taxon>Haliangium</taxon>
    </lineage>
</organism>
<dbReference type="InterPro" id="IPR007160">
    <property type="entry name" value="DUF362"/>
</dbReference>
<feature type="domain" description="DUF362" evidence="1">
    <location>
        <begin position="41"/>
        <end position="245"/>
    </location>
</feature>
<dbReference type="eggNOG" id="COG2006">
    <property type="taxonomic scope" value="Bacteria"/>
</dbReference>
<proteinExistence type="predicted"/>
<dbReference type="OrthoDB" id="9807879at2"/>
<evidence type="ECO:0000313" key="2">
    <source>
        <dbReference type="EMBL" id="ACY16149.1"/>
    </source>
</evidence>
<evidence type="ECO:0000313" key="3">
    <source>
        <dbReference type="Proteomes" id="UP000001880"/>
    </source>
</evidence>
<reference evidence="2 3" key="1">
    <citation type="journal article" date="2010" name="Stand. Genomic Sci.">
        <title>Complete genome sequence of Haliangium ochraceum type strain (SMP-2).</title>
        <authorList>
            <consortium name="US DOE Joint Genome Institute (JGI-PGF)"/>
            <person name="Ivanova N."/>
            <person name="Daum C."/>
            <person name="Lang E."/>
            <person name="Abt B."/>
            <person name="Kopitz M."/>
            <person name="Saunders E."/>
            <person name="Lapidus A."/>
            <person name="Lucas S."/>
            <person name="Glavina Del Rio T."/>
            <person name="Nolan M."/>
            <person name="Tice H."/>
            <person name="Copeland A."/>
            <person name="Cheng J.F."/>
            <person name="Chen F."/>
            <person name="Bruce D."/>
            <person name="Goodwin L."/>
            <person name="Pitluck S."/>
            <person name="Mavromatis K."/>
            <person name="Pati A."/>
            <person name="Mikhailova N."/>
            <person name="Chen A."/>
            <person name="Palaniappan K."/>
            <person name="Land M."/>
            <person name="Hauser L."/>
            <person name="Chang Y.J."/>
            <person name="Jeffries C.D."/>
            <person name="Detter J.C."/>
            <person name="Brettin T."/>
            <person name="Rohde M."/>
            <person name="Goker M."/>
            <person name="Bristow J."/>
            <person name="Markowitz V."/>
            <person name="Eisen J.A."/>
            <person name="Hugenholtz P."/>
            <person name="Kyrpides N.C."/>
            <person name="Klenk H.P."/>
        </authorList>
    </citation>
    <scope>NUCLEOTIDE SEQUENCE [LARGE SCALE GENOMIC DNA]</scope>
    <source>
        <strain evidence="3">DSM 14365 / CIP 107738 / JCM 11303 / AJ 13395 / SMP-2</strain>
    </source>
</reference>